<keyword evidence="2" id="KW-0732">Signal</keyword>
<keyword evidence="4" id="KW-1185">Reference proteome</keyword>
<evidence type="ECO:0000256" key="1">
    <source>
        <dbReference type="SAM" id="MobiDB-lite"/>
    </source>
</evidence>
<evidence type="ECO:0000256" key="2">
    <source>
        <dbReference type="SAM" id="SignalP"/>
    </source>
</evidence>
<evidence type="ECO:0000313" key="4">
    <source>
        <dbReference type="Proteomes" id="UP001370490"/>
    </source>
</evidence>
<dbReference type="EMBL" id="JBAMMX010000006">
    <property type="protein sequence ID" value="KAK6938619.1"/>
    <property type="molecule type" value="Genomic_DNA"/>
</dbReference>
<name>A0AAN8VRC7_9MAGN</name>
<feature type="region of interest" description="Disordered" evidence="1">
    <location>
        <begin position="64"/>
        <end position="89"/>
    </location>
</feature>
<dbReference type="Proteomes" id="UP001370490">
    <property type="component" value="Unassembled WGS sequence"/>
</dbReference>
<feature type="chain" id="PRO_5042988657" evidence="2">
    <location>
        <begin position="25"/>
        <end position="136"/>
    </location>
</feature>
<dbReference type="AlphaFoldDB" id="A0AAN8VRC7"/>
<comment type="caution">
    <text evidence="3">The sequence shown here is derived from an EMBL/GenBank/DDBJ whole genome shotgun (WGS) entry which is preliminary data.</text>
</comment>
<sequence length="136" mass="15824">MESFYLNAALLFCALFALTIPSQAPKSPTYPISFTTISRPSSPCEKTSPRRPIQNFRLIRSHRAPPVRIPTRSPRHRTPPSRRVLHQKRQNDVVFANRPRFLNSKYFGHHYSSIVWAPQGSHWDESEPSIFYHRVV</sequence>
<reference evidence="3 4" key="1">
    <citation type="submission" date="2023-12" db="EMBL/GenBank/DDBJ databases">
        <title>A high-quality genome assembly for Dillenia turbinata (Dilleniales).</title>
        <authorList>
            <person name="Chanderbali A."/>
        </authorList>
    </citation>
    <scope>NUCLEOTIDE SEQUENCE [LARGE SCALE GENOMIC DNA]</scope>
    <source>
        <strain evidence="3">LSX21</strain>
        <tissue evidence="3">Leaf</tissue>
    </source>
</reference>
<feature type="compositionally biased region" description="Basic residues" evidence="1">
    <location>
        <begin position="73"/>
        <end position="88"/>
    </location>
</feature>
<feature type="signal peptide" evidence="2">
    <location>
        <begin position="1"/>
        <end position="24"/>
    </location>
</feature>
<organism evidence="3 4">
    <name type="scientific">Dillenia turbinata</name>
    <dbReference type="NCBI Taxonomy" id="194707"/>
    <lineage>
        <taxon>Eukaryota</taxon>
        <taxon>Viridiplantae</taxon>
        <taxon>Streptophyta</taxon>
        <taxon>Embryophyta</taxon>
        <taxon>Tracheophyta</taxon>
        <taxon>Spermatophyta</taxon>
        <taxon>Magnoliopsida</taxon>
        <taxon>eudicotyledons</taxon>
        <taxon>Gunneridae</taxon>
        <taxon>Pentapetalae</taxon>
        <taxon>Dilleniales</taxon>
        <taxon>Dilleniaceae</taxon>
        <taxon>Dillenia</taxon>
    </lineage>
</organism>
<proteinExistence type="predicted"/>
<accession>A0AAN8VRC7</accession>
<evidence type="ECO:0000313" key="3">
    <source>
        <dbReference type="EMBL" id="KAK6938619.1"/>
    </source>
</evidence>
<protein>
    <submittedName>
        <fullName evidence="3">Uncharacterized protein</fullName>
    </submittedName>
</protein>
<gene>
    <name evidence="3" type="ORF">RJ641_032127</name>
</gene>